<keyword evidence="5 11" id="KW-0418">Kinase</keyword>
<evidence type="ECO:0000313" key="11">
    <source>
        <dbReference type="EMBL" id="EXC16105.1"/>
    </source>
</evidence>
<dbReference type="PANTHER" id="PTHR27002">
    <property type="entry name" value="RECEPTOR-LIKE SERINE/THREONINE-PROTEIN KINASE SD1-8"/>
    <property type="match status" value="1"/>
</dbReference>
<dbReference type="Gene3D" id="2.90.10.10">
    <property type="entry name" value="Bulb-type lectin domain"/>
    <property type="match status" value="1"/>
</dbReference>
<dbReference type="Gene3D" id="1.10.510.10">
    <property type="entry name" value="Transferase(Phosphotransferase) domain 1"/>
    <property type="match status" value="1"/>
</dbReference>
<feature type="domain" description="Bulb-type lectin" evidence="10">
    <location>
        <begin position="46"/>
        <end position="170"/>
    </location>
</feature>
<keyword evidence="8" id="KW-0325">Glycoprotein</keyword>
<dbReference type="GO" id="GO:0005524">
    <property type="term" value="F:ATP binding"/>
    <property type="evidence" value="ECO:0007669"/>
    <property type="project" value="UniProtKB-KW"/>
</dbReference>
<dbReference type="SMART" id="SM00108">
    <property type="entry name" value="B_lectin"/>
    <property type="match status" value="1"/>
</dbReference>
<organism evidence="11 12">
    <name type="scientific">Morus notabilis</name>
    <dbReference type="NCBI Taxonomy" id="981085"/>
    <lineage>
        <taxon>Eukaryota</taxon>
        <taxon>Viridiplantae</taxon>
        <taxon>Streptophyta</taxon>
        <taxon>Embryophyta</taxon>
        <taxon>Tracheophyta</taxon>
        <taxon>Spermatophyta</taxon>
        <taxon>Magnoliopsida</taxon>
        <taxon>eudicotyledons</taxon>
        <taxon>Gunneridae</taxon>
        <taxon>Pentapetalae</taxon>
        <taxon>rosids</taxon>
        <taxon>fabids</taxon>
        <taxon>Rosales</taxon>
        <taxon>Moraceae</taxon>
        <taxon>Moreae</taxon>
        <taxon>Morus</taxon>
    </lineage>
</organism>
<keyword evidence="9" id="KW-0812">Transmembrane</keyword>
<keyword evidence="3" id="KW-0732">Signal</keyword>
<evidence type="ECO:0000259" key="10">
    <source>
        <dbReference type="PROSITE" id="PS50927"/>
    </source>
</evidence>
<keyword evidence="1" id="KW-0723">Serine/threonine-protein kinase</keyword>
<name>W9RX17_9ROSA</name>
<dbReference type="InterPro" id="IPR011009">
    <property type="entry name" value="Kinase-like_dom_sf"/>
</dbReference>
<proteinExistence type="predicted"/>
<dbReference type="PANTHER" id="PTHR27002:SF181">
    <property type="entry name" value="RECEPTOR-LIKE SERINE_THREONINE-PROTEIN KINASE"/>
    <property type="match status" value="1"/>
</dbReference>
<evidence type="ECO:0000256" key="3">
    <source>
        <dbReference type="ARBA" id="ARBA00022729"/>
    </source>
</evidence>
<evidence type="ECO:0000256" key="9">
    <source>
        <dbReference type="SAM" id="Phobius"/>
    </source>
</evidence>
<keyword evidence="6" id="KW-0067">ATP-binding</keyword>
<evidence type="ECO:0000256" key="8">
    <source>
        <dbReference type="ARBA" id="ARBA00023180"/>
    </source>
</evidence>
<dbReference type="Proteomes" id="UP000030645">
    <property type="component" value="Unassembled WGS sequence"/>
</dbReference>
<evidence type="ECO:0000256" key="6">
    <source>
        <dbReference type="ARBA" id="ARBA00022840"/>
    </source>
</evidence>
<keyword evidence="4" id="KW-0547">Nucleotide-binding</keyword>
<dbReference type="SUPFAM" id="SSF51110">
    <property type="entry name" value="alpha-D-mannose-specific plant lectins"/>
    <property type="match status" value="1"/>
</dbReference>
<keyword evidence="11" id="KW-0675">Receptor</keyword>
<dbReference type="GO" id="GO:0030246">
    <property type="term" value="F:carbohydrate binding"/>
    <property type="evidence" value="ECO:0007669"/>
    <property type="project" value="UniProtKB-KW"/>
</dbReference>
<evidence type="ECO:0000256" key="7">
    <source>
        <dbReference type="ARBA" id="ARBA00023157"/>
    </source>
</evidence>
<dbReference type="AlphaFoldDB" id="W9RX17"/>
<evidence type="ECO:0000256" key="5">
    <source>
        <dbReference type="ARBA" id="ARBA00022777"/>
    </source>
</evidence>
<evidence type="ECO:0000256" key="1">
    <source>
        <dbReference type="ARBA" id="ARBA00022527"/>
    </source>
</evidence>
<keyword evidence="9" id="KW-0472">Membrane</keyword>
<dbReference type="GO" id="GO:0004674">
    <property type="term" value="F:protein serine/threonine kinase activity"/>
    <property type="evidence" value="ECO:0007669"/>
    <property type="project" value="UniProtKB-KW"/>
</dbReference>
<evidence type="ECO:0000256" key="4">
    <source>
        <dbReference type="ARBA" id="ARBA00022741"/>
    </source>
</evidence>
<dbReference type="PROSITE" id="PS50927">
    <property type="entry name" value="BULB_LECTIN"/>
    <property type="match status" value="1"/>
</dbReference>
<dbReference type="InterPro" id="IPR036426">
    <property type="entry name" value="Bulb-type_lectin_dom_sf"/>
</dbReference>
<protein>
    <submittedName>
        <fullName evidence="11">G-type lectin S-receptor-like serine/threonine-protein kinase RKS1</fullName>
    </submittedName>
</protein>
<accession>W9RX17</accession>
<dbReference type="GO" id="GO:0005886">
    <property type="term" value="C:plasma membrane"/>
    <property type="evidence" value="ECO:0007669"/>
    <property type="project" value="TreeGrafter"/>
</dbReference>
<dbReference type="InterPro" id="IPR001480">
    <property type="entry name" value="Bulb-type_lectin_dom"/>
</dbReference>
<feature type="transmembrane region" description="Helical" evidence="9">
    <location>
        <begin position="228"/>
        <end position="249"/>
    </location>
</feature>
<keyword evidence="7" id="KW-1015">Disulfide bond</keyword>
<reference evidence="12" key="1">
    <citation type="submission" date="2013-01" db="EMBL/GenBank/DDBJ databases">
        <title>Draft Genome Sequence of a Mulberry Tree, Morus notabilis C.K. Schneid.</title>
        <authorList>
            <person name="He N."/>
            <person name="Zhao S."/>
        </authorList>
    </citation>
    <scope>NUCLEOTIDE SEQUENCE</scope>
</reference>
<dbReference type="EMBL" id="KE345788">
    <property type="protein sequence ID" value="EXC16105.1"/>
    <property type="molecule type" value="Genomic_DNA"/>
</dbReference>
<keyword evidence="12" id="KW-1185">Reference proteome</keyword>
<dbReference type="Gene3D" id="3.30.200.20">
    <property type="entry name" value="Phosphorylase Kinase, domain 1"/>
    <property type="match status" value="1"/>
</dbReference>
<keyword evidence="11" id="KW-0430">Lectin</keyword>
<dbReference type="eggNOG" id="ENOG502QW4P">
    <property type="taxonomic scope" value="Eukaryota"/>
</dbReference>
<keyword evidence="9" id="KW-1133">Transmembrane helix</keyword>
<keyword evidence="2" id="KW-0808">Transferase</keyword>
<evidence type="ECO:0000256" key="2">
    <source>
        <dbReference type="ARBA" id="ARBA00022679"/>
    </source>
</evidence>
<dbReference type="SUPFAM" id="SSF56112">
    <property type="entry name" value="Protein kinase-like (PK-like)"/>
    <property type="match status" value="1"/>
</dbReference>
<sequence>MTTPIRALKPNEVYETIQARVCRIWTNNDFVTGRLISLDCILVDEEDTLRPGEILSANKTSVSPCGVFELGFFPFGKVVKQYLGIWLKDDKYKKAVWVANQDSPLVNNSAILYIRDDGNSVVKDSFDNPTDLVQLGHRSCKETVSCSMVEPNRSLKRTKSKDYNFSFVSNRKEVYLTFSNNNNTHSPSSWFELSPNGEIDEKSVRGNQTIYVRGGALVDSDNQRMRDILLKFLLPVMSLILIFTVIFFLCRLTAGNSDRTGYSGTNNDIAGDSQEFSRENIHQSPLLSFSSIEDATCNFSFANKLGDGGFGPVYKGNLSGLDIAVKRLSKSSGQGLEEFRNEIEKEGRYWGQRMHTIEGIAQGLLYLHKYSRAWNLWKDDRVGELMDPTWANSCRVNELQLCIQVALLCIQEDPEDRPTMSDVVSMLGNERTILPDPNQPGLSTYLSLADIDSPRRLSGPSQINVTMSEFEAR</sequence>
<evidence type="ECO:0000313" key="12">
    <source>
        <dbReference type="Proteomes" id="UP000030645"/>
    </source>
</evidence>
<gene>
    <name evidence="11" type="ORF">L484_016209</name>
</gene>